<name>C0HHP1_MAIZE</name>
<proteinExistence type="evidence at transcript level"/>
<accession>C0HHP1</accession>
<keyword evidence="1" id="KW-0472">Membrane</keyword>
<protein>
    <submittedName>
        <fullName evidence="2">Uncharacterized protein</fullName>
    </submittedName>
</protein>
<organism evidence="2">
    <name type="scientific">Zea mays</name>
    <name type="common">Maize</name>
    <dbReference type="NCBI Taxonomy" id="4577"/>
    <lineage>
        <taxon>Eukaryota</taxon>
        <taxon>Viridiplantae</taxon>
        <taxon>Streptophyta</taxon>
        <taxon>Embryophyta</taxon>
        <taxon>Tracheophyta</taxon>
        <taxon>Spermatophyta</taxon>
        <taxon>Magnoliopsida</taxon>
        <taxon>Liliopsida</taxon>
        <taxon>Poales</taxon>
        <taxon>Poaceae</taxon>
        <taxon>PACMAD clade</taxon>
        <taxon>Panicoideae</taxon>
        <taxon>Andropogonodae</taxon>
        <taxon>Andropogoneae</taxon>
        <taxon>Tripsacinae</taxon>
        <taxon>Zea</taxon>
    </lineage>
</organism>
<dbReference type="AlphaFoldDB" id="C0HHP1"/>
<keyword evidence="1" id="KW-0812">Transmembrane</keyword>
<sequence length="56" mass="6558">MDSFHNSFNLFLGTLKHIRTFDFVNWCVLIYVSTCSVSFIRVGFYFVQAPLLAFLM</sequence>
<feature type="transmembrane region" description="Helical" evidence="1">
    <location>
        <begin position="23"/>
        <end position="47"/>
    </location>
</feature>
<reference evidence="2" key="2">
    <citation type="submission" date="2012-06" db="EMBL/GenBank/DDBJ databases">
        <authorList>
            <person name="Yu Y."/>
            <person name="Currie J."/>
            <person name="Lomeli R."/>
            <person name="Angelova A."/>
            <person name="Collura K."/>
            <person name="Wissotski M."/>
            <person name="Campos D."/>
            <person name="Kudrna D."/>
            <person name="Golser W."/>
            <person name="Ashely E."/>
            <person name="Descour A."/>
            <person name="Fernandes J."/>
            <person name="Soderlund C."/>
            <person name="Walbot V."/>
        </authorList>
    </citation>
    <scope>NUCLEOTIDE SEQUENCE</scope>
    <source>
        <strain evidence="2">B73</strain>
    </source>
</reference>
<evidence type="ECO:0000256" key="1">
    <source>
        <dbReference type="SAM" id="Phobius"/>
    </source>
</evidence>
<reference evidence="2" key="1">
    <citation type="journal article" date="2009" name="PLoS Genet.">
        <title>Sequencing, mapping, and analysis of 27,455 maize full-length cDNAs.</title>
        <authorList>
            <person name="Soderlund C."/>
            <person name="Descour A."/>
            <person name="Kudrna D."/>
            <person name="Bomhoff M."/>
            <person name="Boyd L."/>
            <person name="Currie J."/>
            <person name="Angelova A."/>
            <person name="Collura K."/>
            <person name="Wissotski M."/>
            <person name="Ashley E."/>
            <person name="Morrow D."/>
            <person name="Fernandes J."/>
            <person name="Walbot V."/>
            <person name="Yu Y."/>
        </authorList>
    </citation>
    <scope>NUCLEOTIDE SEQUENCE</scope>
    <source>
        <strain evidence="2">B73</strain>
    </source>
</reference>
<dbReference type="EMBL" id="BT061847">
    <property type="protein sequence ID" value="ACN26544.1"/>
    <property type="molecule type" value="mRNA"/>
</dbReference>
<keyword evidence="1" id="KW-1133">Transmembrane helix</keyword>
<evidence type="ECO:0000313" key="2">
    <source>
        <dbReference type="EMBL" id="ACN26544.1"/>
    </source>
</evidence>